<sequence length="69" mass="8118">MQYSFLKNLFLSFLIVNFYFVVELFLKADRGILKQHPLFLTPLNPLKKRFKKLSLVSCASSFIFVLKCL</sequence>
<evidence type="ECO:0000313" key="2">
    <source>
        <dbReference type="EMBL" id="OOQ30610.1"/>
    </source>
</evidence>
<protein>
    <submittedName>
        <fullName evidence="2">Uncharacterized protein</fullName>
    </submittedName>
</protein>
<proteinExistence type="predicted"/>
<gene>
    <name evidence="2" type="ORF">B0X69_07250</name>
</gene>
<reference evidence="2 3" key="1">
    <citation type="journal article" date="2017" name="Front. Cell. Infect. Microbiol.">
        <title>Whole Genome Sequence and Phylogenetic Analysis Show Helicobacter pylori Strains from Latin America Have Followed a Unique Evolution Pathway.</title>
        <authorList>
            <person name="Munoz-Ramirez Z.Y."/>
            <person name="Mendez-Tenorio A."/>
            <person name="Kato I."/>
            <person name="Bravo M.M."/>
            <person name="Rizzato C."/>
            <person name="Thorell K."/>
            <person name="Torres R.C."/>
            <person name="Aviles-Jimenez F."/>
            <person name="Camorlinga M."/>
            <person name="Canzian F."/>
            <person name="Torres J."/>
        </authorList>
    </citation>
    <scope>NUCLEOTIDE SEQUENCE [LARGE SCALE GENOMIC DNA]</scope>
    <source>
        <strain evidence="2 3">CM22347</strain>
    </source>
</reference>
<dbReference type="EMBL" id="MUPM01000248">
    <property type="protein sequence ID" value="OOQ30610.1"/>
    <property type="molecule type" value="Genomic_DNA"/>
</dbReference>
<keyword evidence="1" id="KW-1133">Transmembrane helix</keyword>
<name>A0A4Y4WTF0_HELPX</name>
<keyword evidence="1" id="KW-0812">Transmembrane</keyword>
<evidence type="ECO:0000313" key="3">
    <source>
        <dbReference type="Proteomes" id="UP000319468"/>
    </source>
</evidence>
<organism evidence="2 3">
    <name type="scientific">Helicobacter pylori</name>
    <name type="common">Campylobacter pylori</name>
    <dbReference type="NCBI Taxonomy" id="210"/>
    <lineage>
        <taxon>Bacteria</taxon>
        <taxon>Pseudomonadati</taxon>
        <taxon>Campylobacterota</taxon>
        <taxon>Epsilonproteobacteria</taxon>
        <taxon>Campylobacterales</taxon>
        <taxon>Helicobacteraceae</taxon>
        <taxon>Helicobacter</taxon>
    </lineage>
</organism>
<accession>A0A4Y4WTF0</accession>
<evidence type="ECO:0000256" key="1">
    <source>
        <dbReference type="SAM" id="Phobius"/>
    </source>
</evidence>
<dbReference type="Proteomes" id="UP000319468">
    <property type="component" value="Unassembled WGS sequence"/>
</dbReference>
<feature type="transmembrane region" description="Helical" evidence="1">
    <location>
        <begin position="6"/>
        <end position="26"/>
    </location>
</feature>
<dbReference type="AlphaFoldDB" id="A0A4Y4WTF0"/>
<comment type="caution">
    <text evidence="2">The sequence shown here is derived from an EMBL/GenBank/DDBJ whole genome shotgun (WGS) entry which is preliminary data.</text>
</comment>
<keyword evidence="1" id="KW-0472">Membrane</keyword>